<dbReference type="RefSeq" id="WP_057943931.1">
    <property type="nucleotide sequence ID" value="NZ_CP011131.1"/>
</dbReference>
<evidence type="ECO:0000313" key="2">
    <source>
        <dbReference type="Proteomes" id="UP000829194"/>
    </source>
</evidence>
<dbReference type="EMBL" id="CP093547">
    <property type="protein sequence ID" value="UNP28333.1"/>
    <property type="molecule type" value="Genomic_DNA"/>
</dbReference>
<reference evidence="1 2" key="1">
    <citation type="submission" date="2022-03" db="EMBL/GenBank/DDBJ databases">
        <title>Complete genome sequence of Lysobacter capsici VKM B-2533 and Lysobacter gummosus 10.1.1, promising sources of lytic agents.</title>
        <authorList>
            <person name="Tarlachkov S.V."/>
            <person name="Kudryakova I.V."/>
            <person name="Afoshin A.S."/>
            <person name="Leontyevskaya E.A."/>
            <person name="Leontyevskaya N.V."/>
        </authorList>
    </citation>
    <scope>NUCLEOTIDE SEQUENCE [LARGE SCALE GENOMIC DNA]</scope>
    <source>
        <strain evidence="1 2">10.1.1</strain>
    </source>
</reference>
<sequence length="223" mass="25052">MTWFADEILLPATAQALARVSGDPLLAPYAYWVRDLDGHDWFADEHRHELPEGGLIAIRPVRDTRSDDEDDSWYGVPSLDWSRLQPRENQGPEPDRIGRRLAAYLLECTTGEPPSADDLADDVDSLPPPSLRRYLGELSAQLSVPVLYHSAFFWGGAVEYEYSLCYRPHEALFLTKPPEPGDEAIRHALHDGLAGVGVNLPSPYFALHAREFPWARHRLDGKG</sequence>
<dbReference type="Proteomes" id="UP000829194">
    <property type="component" value="Chromosome"/>
</dbReference>
<gene>
    <name evidence="1" type="ORF">MOV92_17795</name>
</gene>
<name>A0ABY3X6X7_9GAMM</name>
<proteinExistence type="predicted"/>
<evidence type="ECO:0000313" key="1">
    <source>
        <dbReference type="EMBL" id="UNP28333.1"/>
    </source>
</evidence>
<keyword evidence="2" id="KW-1185">Reference proteome</keyword>
<accession>A0ABY3X6X7</accession>
<organism evidence="1 2">
    <name type="scientific">Lysobacter gummosus</name>
    <dbReference type="NCBI Taxonomy" id="262324"/>
    <lineage>
        <taxon>Bacteria</taxon>
        <taxon>Pseudomonadati</taxon>
        <taxon>Pseudomonadota</taxon>
        <taxon>Gammaproteobacteria</taxon>
        <taxon>Lysobacterales</taxon>
        <taxon>Lysobacteraceae</taxon>
        <taxon>Lysobacter</taxon>
    </lineage>
</organism>
<protein>
    <submittedName>
        <fullName evidence="1">Uncharacterized protein</fullName>
    </submittedName>
</protein>